<gene>
    <name evidence="11" type="primary">ygcB</name>
    <name evidence="11" type="ORF">Ppb6_01043</name>
</gene>
<dbReference type="AlphaFoldDB" id="A0A1C0U7C2"/>
<dbReference type="InterPro" id="IPR006474">
    <property type="entry name" value="Helicase_Cas3_CRISPR-ass_core"/>
</dbReference>
<dbReference type="STRING" id="286156.Ppb6_01043"/>
<evidence type="ECO:0000256" key="8">
    <source>
        <dbReference type="ARBA" id="ARBA00022840"/>
    </source>
</evidence>
<dbReference type="SUPFAM" id="SSF52540">
    <property type="entry name" value="P-loop containing nucleoside triphosphate hydrolases"/>
    <property type="match status" value="1"/>
</dbReference>
<keyword evidence="4" id="KW-0479">Metal-binding</keyword>
<dbReference type="InterPro" id="IPR054712">
    <property type="entry name" value="Cas3-like_dom"/>
</dbReference>
<dbReference type="GO" id="GO:0004519">
    <property type="term" value="F:endonuclease activity"/>
    <property type="evidence" value="ECO:0007669"/>
    <property type="project" value="UniProtKB-KW"/>
</dbReference>
<comment type="similarity">
    <text evidence="2">In the central section; belongs to the CRISPR-associated helicase Cas3 family.</text>
</comment>
<evidence type="ECO:0000256" key="1">
    <source>
        <dbReference type="ARBA" id="ARBA00006847"/>
    </source>
</evidence>
<protein>
    <submittedName>
        <fullName evidence="11">CRISPR-associated endonuclease/helicase Cas3</fullName>
        <ecNumber evidence="11">3.1.-.-</ecNumber>
    </submittedName>
</protein>
<organism evidence="11 12">
    <name type="scientific">Photorhabdus australis subsp. thailandensis</name>
    <dbReference type="NCBI Taxonomy" id="2805096"/>
    <lineage>
        <taxon>Bacteria</taxon>
        <taxon>Pseudomonadati</taxon>
        <taxon>Pseudomonadota</taxon>
        <taxon>Gammaproteobacteria</taxon>
        <taxon>Enterobacterales</taxon>
        <taxon>Morganellaceae</taxon>
        <taxon>Photorhabdus</taxon>
    </lineage>
</organism>
<keyword evidence="8" id="KW-0067">ATP-binding</keyword>
<evidence type="ECO:0000256" key="5">
    <source>
        <dbReference type="ARBA" id="ARBA00022741"/>
    </source>
</evidence>
<dbReference type="GO" id="GO:0003724">
    <property type="term" value="F:RNA helicase activity"/>
    <property type="evidence" value="ECO:0007669"/>
    <property type="project" value="TreeGrafter"/>
</dbReference>
<evidence type="ECO:0000256" key="3">
    <source>
        <dbReference type="ARBA" id="ARBA00022722"/>
    </source>
</evidence>
<evidence type="ECO:0000259" key="10">
    <source>
        <dbReference type="PROSITE" id="PS51643"/>
    </source>
</evidence>
<keyword evidence="11" id="KW-0255">Endonuclease</keyword>
<dbReference type="InterPro" id="IPR006483">
    <property type="entry name" value="CRISPR-assoc_Cas3_HD"/>
</dbReference>
<evidence type="ECO:0000256" key="7">
    <source>
        <dbReference type="ARBA" id="ARBA00022806"/>
    </source>
</evidence>
<keyword evidence="7 11" id="KW-0347">Helicase</keyword>
<dbReference type="EMBL" id="LOMY01000031">
    <property type="protein sequence ID" value="OCQ53817.1"/>
    <property type="molecule type" value="Genomic_DNA"/>
</dbReference>
<dbReference type="GO" id="GO:0005524">
    <property type="term" value="F:ATP binding"/>
    <property type="evidence" value="ECO:0007669"/>
    <property type="project" value="UniProtKB-KW"/>
</dbReference>
<proteinExistence type="inferred from homology"/>
<dbReference type="Pfam" id="PF22590">
    <property type="entry name" value="Cas3-like_C_2"/>
    <property type="match status" value="1"/>
</dbReference>
<keyword evidence="5" id="KW-0547">Nucleotide-binding</keyword>
<evidence type="ECO:0000256" key="4">
    <source>
        <dbReference type="ARBA" id="ARBA00022723"/>
    </source>
</evidence>
<dbReference type="GO" id="GO:0016787">
    <property type="term" value="F:hydrolase activity"/>
    <property type="evidence" value="ECO:0007669"/>
    <property type="project" value="UniProtKB-KW"/>
</dbReference>
<comment type="similarity">
    <text evidence="1">In the N-terminal section; belongs to the CRISPR-associated nuclease Cas3-HD family.</text>
</comment>
<dbReference type="GO" id="GO:0051607">
    <property type="term" value="P:defense response to virus"/>
    <property type="evidence" value="ECO:0007669"/>
    <property type="project" value="UniProtKB-KW"/>
</dbReference>
<dbReference type="GO" id="GO:0046872">
    <property type="term" value="F:metal ion binding"/>
    <property type="evidence" value="ECO:0007669"/>
    <property type="project" value="UniProtKB-KW"/>
</dbReference>
<evidence type="ECO:0000313" key="11">
    <source>
        <dbReference type="EMBL" id="OCQ53817.1"/>
    </source>
</evidence>
<feature type="domain" description="HD Cas3-type" evidence="10">
    <location>
        <begin position="20"/>
        <end position="228"/>
    </location>
</feature>
<dbReference type="RefSeq" id="WP_065822397.1">
    <property type="nucleotide sequence ID" value="NZ_CAWMQZ010000031.1"/>
</dbReference>
<dbReference type="PATRIC" id="fig|286156.4.peg.1191"/>
<dbReference type="GO" id="GO:0003723">
    <property type="term" value="F:RNA binding"/>
    <property type="evidence" value="ECO:0007669"/>
    <property type="project" value="TreeGrafter"/>
</dbReference>
<keyword evidence="9" id="KW-0051">Antiviral defense</keyword>
<comment type="caution">
    <text evidence="11">The sequence shown here is derived from an EMBL/GenBank/DDBJ whole genome shotgun (WGS) entry which is preliminary data.</text>
</comment>
<evidence type="ECO:0000256" key="2">
    <source>
        <dbReference type="ARBA" id="ARBA00009046"/>
    </source>
</evidence>
<accession>A0A1C0U7C2</accession>
<keyword evidence="6 11" id="KW-0378">Hydrolase</keyword>
<name>A0A1C0U7C2_9GAMM</name>
<dbReference type="NCBIfam" id="TIGR01596">
    <property type="entry name" value="cas3_HD"/>
    <property type="match status" value="1"/>
</dbReference>
<dbReference type="PANTHER" id="PTHR47963:SF9">
    <property type="entry name" value="CRISPR-ASSOCIATED ENDONUCLEASE_HELICASE CAS3"/>
    <property type="match status" value="1"/>
</dbReference>
<sequence length="906" mass="103649">MEMPIYFQYWGKSKREPEANNADYHLLPYHCLDVAAVGIQLLSLERSLTKDLASFLALSTKQLQSIASFVLALHDIGKFASAFQRLFSHQAVGLFQPYCLKKYNGRYFSHARLGLYFWENIKTKLLNRLVNIEGIEQAEQQEMLDTLMVFMDCVLGHHGQPIDKTDYKTIKRFTEPHNFNAATLFAHHLIELLQPEFPIEKLRSKEWRRRLEQVSWQFAGITVLADWIGSDNHYFKYQSEPMPLTDYWQYAQTVAKKAVMATELGKTPIVKPFISIQEYYGFAATPLQQWAESIPIDNSPQLFILEDVSGAGKTEAALALTHRLMQAKAADGFYFGLPSMATSDAMFSRVAEHYQQMLSTEDGSRPNIVLAHDVRKMMNKQFRAAALVSRYMDSSESKKDITASVLCSQWLADSRKKALLAPVGIGTIDQALLAVLPRRHQSLRLLGLNHKVLIVDEVHAADEFMFNLLENLLALHLYQGGSAILLTATLTLKQRQRLADIWLNTGGLNSQLLRKIDFPLATKIDLNPVAPIIEQPLSSRKDVNREVKVEFLNSFSSCVEKVLAAIVQGQCAVWIRNTVDDAIEAYQALRNLLTEPERCLLFHSRFVLQHRKEIESCVLTIFGKNSYGEMRRGKALITTRVFQESLDTDADVMISDICPIDDLIQRAGRLHRHTRDSDGIYQHGIKDSRSAPVLFVHAPDWKENPESDWLSHNFRNTQYVYRSPARLWLGMRVLRKIGAIRMPADARQLIEAVYGYGDEQIPEALRHREDELIGAERSQAAKAKSYWLQWQLYGYCDRSADNWYEDNSGINTRYCDIETVEVLLLRLTDSGQLVPWVNAAEFSVPLSTVKLSKNKYADKLARIPTKLIPALNRLQQRYRQIKYLQPWLPEKDPKFTYSSTIGFCEK</sequence>
<dbReference type="PROSITE" id="PS51643">
    <property type="entry name" value="HD_CAS3"/>
    <property type="match status" value="1"/>
</dbReference>
<dbReference type="InterPro" id="IPR027417">
    <property type="entry name" value="P-loop_NTPase"/>
</dbReference>
<dbReference type="NCBIfam" id="TIGR01587">
    <property type="entry name" value="cas3_core"/>
    <property type="match status" value="1"/>
</dbReference>
<dbReference type="Gene3D" id="3.40.50.300">
    <property type="entry name" value="P-loop containing nucleotide triphosphate hydrolases"/>
    <property type="match status" value="2"/>
</dbReference>
<keyword evidence="3" id="KW-0540">Nuclease</keyword>
<dbReference type="InterPro" id="IPR050547">
    <property type="entry name" value="DEAD_box_RNA_helicases"/>
</dbReference>
<dbReference type="PANTHER" id="PTHR47963">
    <property type="entry name" value="DEAD-BOX ATP-DEPENDENT RNA HELICASE 47, MITOCHONDRIAL"/>
    <property type="match status" value="1"/>
</dbReference>
<dbReference type="Gene3D" id="1.10.3210.30">
    <property type="match status" value="1"/>
</dbReference>
<dbReference type="Proteomes" id="UP000093476">
    <property type="component" value="Unassembled WGS sequence"/>
</dbReference>
<dbReference type="InterPro" id="IPR038257">
    <property type="entry name" value="CRISPR-assoc_Cas3_HD_sf"/>
</dbReference>
<reference evidence="11 12" key="1">
    <citation type="submission" date="2015-12" db="EMBL/GenBank/DDBJ databases">
        <title>Genome comparisons provide insights into the role of secondary metabolites in the pathogenic phase of the Photorhabdus life cycle.</title>
        <authorList>
            <person name="Tobias N.J."/>
            <person name="Mishra B."/>
            <person name="Gupta D.K."/>
            <person name="Thines M."/>
            <person name="Stinear T.P."/>
            <person name="Bode H.B."/>
        </authorList>
    </citation>
    <scope>NUCLEOTIDE SEQUENCE [LARGE SCALE GENOMIC DNA]</scope>
    <source>
        <strain evidence="11 12">PB68.1</strain>
    </source>
</reference>
<evidence type="ECO:0000256" key="9">
    <source>
        <dbReference type="ARBA" id="ARBA00023118"/>
    </source>
</evidence>
<keyword evidence="12" id="KW-1185">Reference proteome</keyword>
<evidence type="ECO:0000313" key="12">
    <source>
        <dbReference type="Proteomes" id="UP000093476"/>
    </source>
</evidence>
<dbReference type="EC" id="3.1.-.-" evidence="11"/>
<dbReference type="Pfam" id="PF18019">
    <property type="entry name" value="Cas3_HD"/>
    <property type="match status" value="1"/>
</dbReference>
<dbReference type="CDD" id="cd09641">
    <property type="entry name" value="Cas3''_I"/>
    <property type="match status" value="1"/>
</dbReference>
<evidence type="ECO:0000256" key="6">
    <source>
        <dbReference type="ARBA" id="ARBA00022801"/>
    </source>
</evidence>